<feature type="region of interest" description="Disordered" evidence="7">
    <location>
        <begin position="481"/>
        <end position="512"/>
    </location>
</feature>
<evidence type="ECO:0000256" key="2">
    <source>
        <dbReference type="ARBA" id="ARBA00022475"/>
    </source>
</evidence>
<accession>G7Y7I1</accession>
<feature type="transmembrane region" description="Helical" evidence="8">
    <location>
        <begin position="289"/>
        <end position="312"/>
    </location>
</feature>
<reference evidence="9" key="1">
    <citation type="journal article" date="2011" name="Genome Biol.">
        <title>The draft genome of the carcinogenic human liver fluke Clonorchis sinensis.</title>
        <authorList>
            <person name="Wang X."/>
            <person name="Chen W."/>
            <person name="Huang Y."/>
            <person name="Sun J."/>
            <person name="Men J."/>
            <person name="Liu H."/>
            <person name="Luo F."/>
            <person name="Guo L."/>
            <person name="Lv X."/>
            <person name="Deng C."/>
            <person name="Zhou C."/>
            <person name="Fan Y."/>
            <person name="Li X."/>
            <person name="Huang L."/>
            <person name="Hu Y."/>
            <person name="Liang C."/>
            <person name="Hu X."/>
            <person name="Xu J."/>
            <person name="Yu X."/>
        </authorList>
    </citation>
    <scope>NUCLEOTIDE SEQUENCE [LARGE SCALE GENOMIC DNA]</scope>
    <source>
        <strain evidence="9">Henan</strain>
    </source>
</reference>
<keyword evidence="5 8" id="KW-0472">Membrane</keyword>
<feature type="compositionally biased region" description="Polar residues" evidence="7">
    <location>
        <begin position="172"/>
        <end position="199"/>
    </location>
</feature>
<dbReference type="EMBL" id="DF142918">
    <property type="protein sequence ID" value="GAA48916.1"/>
    <property type="molecule type" value="Genomic_DNA"/>
</dbReference>
<evidence type="ECO:0000256" key="3">
    <source>
        <dbReference type="ARBA" id="ARBA00022692"/>
    </source>
</evidence>
<reference key="2">
    <citation type="submission" date="2011-10" db="EMBL/GenBank/DDBJ databases">
        <title>The genome and transcriptome sequence of Clonorchis sinensis provide insights into the carcinogenic liver fluke.</title>
        <authorList>
            <person name="Wang X."/>
            <person name="Huang Y."/>
            <person name="Chen W."/>
            <person name="Liu H."/>
            <person name="Guo L."/>
            <person name="Chen Y."/>
            <person name="Luo F."/>
            <person name="Zhou W."/>
            <person name="Sun J."/>
            <person name="Mao Q."/>
            <person name="Liang P."/>
            <person name="Zhou C."/>
            <person name="Tian Y."/>
            <person name="Men J."/>
            <person name="Lv X."/>
            <person name="Huang L."/>
            <person name="Zhou J."/>
            <person name="Hu Y."/>
            <person name="Li R."/>
            <person name="Zhang F."/>
            <person name="Lei H."/>
            <person name="Li X."/>
            <person name="Hu X."/>
            <person name="Liang C."/>
            <person name="Xu J."/>
            <person name="Wu Z."/>
            <person name="Yu X."/>
        </authorList>
    </citation>
    <scope>NUCLEOTIDE SEQUENCE</scope>
    <source>
        <strain>Henan</strain>
    </source>
</reference>
<feature type="compositionally biased region" description="Basic and acidic residues" evidence="7">
    <location>
        <begin position="863"/>
        <end position="878"/>
    </location>
</feature>
<dbReference type="InterPro" id="IPR009539">
    <property type="entry name" value="VANGL"/>
</dbReference>
<feature type="transmembrane region" description="Helical" evidence="8">
    <location>
        <begin position="332"/>
        <end position="351"/>
    </location>
</feature>
<comment type="similarity">
    <text evidence="6">Belongs to the Vang family.</text>
</comment>
<organism evidence="9 10">
    <name type="scientific">Clonorchis sinensis</name>
    <name type="common">Chinese liver fluke</name>
    <dbReference type="NCBI Taxonomy" id="79923"/>
    <lineage>
        <taxon>Eukaryota</taxon>
        <taxon>Metazoa</taxon>
        <taxon>Spiralia</taxon>
        <taxon>Lophotrochozoa</taxon>
        <taxon>Platyhelminthes</taxon>
        <taxon>Trematoda</taxon>
        <taxon>Digenea</taxon>
        <taxon>Opisthorchiida</taxon>
        <taxon>Opisthorchiata</taxon>
        <taxon>Opisthorchiidae</taxon>
        <taxon>Clonorchis</taxon>
    </lineage>
</organism>
<feature type="transmembrane region" description="Helical" evidence="8">
    <location>
        <begin position="371"/>
        <end position="391"/>
    </location>
</feature>
<evidence type="ECO:0000256" key="5">
    <source>
        <dbReference type="ARBA" id="ARBA00023136"/>
    </source>
</evidence>
<feature type="region of interest" description="Disordered" evidence="7">
    <location>
        <begin position="172"/>
        <end position="216"/>
    </location>
</feature>
<dbReference type="GO" id="GO:0005886">
    <property type="term" value="C:plasma membrane"/>
    <property type="evidence" value="ECO:0007669"/>
    <property type="project" value="UniProtKB-SubCell"/>
</dbReference>
<feature type="compositionally biased region" description="Basic residues" evidence="7">
    <location>
        <begin position="879"/>
        <end position="888"/>
    </location>
</feature>
<feature type="transmembrane region" description="Helical" evidence="8">
    <location>
        <begin position="403"/>
        <end position="427"/>
    </location>
</feature>
<protein>
    <submittedName>
        <fullName evidence="9">Vang-like protein 2-B</fullName>
    </submittedName>
</protein>
<evidence type="ECO:0000256" key="4">
    <source>
        <dbReference type="ARBA" id="ARBA00022989"/>
    </source>
</evidence>
<dbReference type="Proteomes" id="UP000008909">
    <property type="component" value="Unassembled WGS sequence"/>
</dbReference>
<evidence type="ECO:0000256" key="6">
    <source>
        <dbReference type="ARBA" id="ARBA00025718"/>
    </source>
</evidence>
<gene>
    <name evidence="9" type="ORF">CLF_102213</name>
</gene>
<feature type="region of interest" description="Disordered" evidence="7">
    <location>
        <begin position="851"/>
        <end position="919"/>
    </location>
</feature>
<dbReference type="PANTHER" id="PTHR20886">
    <property type="entry name" value="VANG-LIKE PROTEIN"/>
    <property type="match status" value="1"/>
</dbReference>
<evidence type="ECO:0000256" key="8">
    <source>
        <dbReference type="SAM" id="Phobius"/>
    </source>
</evidence>
<dbReference type="Pfam" id="PF06638">
    <property type="entry name" value="Strabismus"/>
    <property type="match status" value="2"/>
</dbReference>
<feature type="region of interest" description="Disordered" evidence="7">
    <location>
        <begin position="1"/>
        <end position="39"/>
    </location>
</feature>
<name>G7Y7I1_CLOSI</name>
<comment type="subcellular location">
    <subcellularLocation>
        <location evidence="1">Cell membrane</location>
        <topology evidence="1">Multi-pass membrane protein</topology>
    </subcellularLocation>
</comment>
<sequence length="982" mass="107262">MDVESLRSGRSEKSDRSRKSKRVQMVNHGALGGHQLTSDEQFKLTQRTQIPHSNQGQPIGTPMDSALRSYTPNVLAPSAQQPCLQPRQQTPYTMYNWAPPPPCPSYPNYPQPTPYTTMGWPNQMIPTGYPQQLSSPPFNGTTLPVSLQQQGPQPMQQVQTMQQPTNFIPMNQQPTVLPSLTNHGSTAQSGTGNTQSQRSESYRAEQFESHLGNQDDTAWVEDATAVTGATSETGLSGGDNMSRFGARFGLAASLGLQPGGGGGYGVSGAAAALIRTEADDINVLTCSRVLGVLASSCVALGALLSPVLMLLLPYFPFAIGWGTESCRPTCEGHLVGISVKLALLSLATWVISSPCRPLCAGGSAILPRVRLCRTLFLCLVFVVLFAFWLFYTVRILQPREREFLSIVLFADSLTDTLLFLHYAGIGLMELRKGRHRYAVHIVRSPDGMSKTMKCGEMSLQRAAIEVLQFYMVEFTAYTPGQSNGGNAGGGKRGRRGGASNDSGPGANGGGGSKYKFYDVDGGGLEKSAPGYTIGGGHSNTNNTGNAPSASARLFEELELEKRTRKRRMRLLLAVEEAFTHVRRLATENYAASNPGQSTVPLLPQSNGLAFKGKQTAEKSLDPYEAAQAVFPTLIRPLQKYMRVTRQQARHPVDMVIDHLALCLAYGLSPQAFLERFNPLAATPQMDAAAAATSIMTAKRDRKQRLTNQQQLQQQTPTAGGVLDTGPLLPKRVHPGGQQSWSIVADRALSRSLADGAIFQLRRGNDISLLCTVRRLPLIRLIEEVLEPLEVGRFTLNTNNAKRVPTNPTYERDQNEEQSGVIHNFFATLLDGLTKLMSLDLKSDDTNGLDHLMDGRGDNNNNRGIDRPKDIGDESERQKSRLISRRAIIRLRQPNIRTKNHNQRLSPSPEGHETHTKTSTDTSKAILDVCAPTHDAAPLIFHALMMSARLVTKPLQPAHRTRQKPSANDLLSSGSNFVRCILR</sequence>
<keyword evidence="4 8" id="KW-1133">Transmembrane helix</keyword>
<dbReference type="AlphaFoldDB" id="G7Y7I1"/>
<evidence type="ECO:0000256" key="1">
    <source>
        <dbReference type="ARBA" id="ARBA00004651"/>
    </source>
</evidence>
<keyword evidence="2" id="KW-1003">Cell membrane</keyword>
<evidence type="ECO:0000256" key="7">
    <source>
        <dbReference type="SAM" id="MobiDB-lite"/>
    </source>
</evidence>
<keyword evidence="10" id="KW-1185">Reference proteome</keyword>
<evidence type="ECO:0000313" key="10">
    <source>
        <dbReference type="Proteomes" id="UP000008909"/>
    </source>
</evidence>
<proteinExistence type="inferred from homology"/>
<evidence type="ECO:0000313" key="9">
    <source>
        <dbReference type="EMBL" id="GAA48916.1"/>
    </source>
</evidence>
<feature type="compositionally biased region" description="Basic and acidic residues" evidence="7">
    <location>
        <begin position="1"/>
        <end position="17"/>
    </location>
</feature>
<keyword evidence="3 8" id="KW-0812">Transmembrane</keyword>